<dbReference type="eggNOG" id="COG3740">
    <property type="taxonomic scope" value="Bacteria"/>
</dbReference>
<evidence type="ECO:0000313" key="6">
    <source>
        <dbReference type="Proteomes" id="UP000006052"/>
    </source>
</evidence>
<dbReference type="Proteomes" id="UP000006052">
    <property type="component" value="Chromosome"/>
</dbReference>
<evidence type="ECO:0000259" key="4">
    <source>
        <dbReference type="Pfam" id="PF04586"/>
    </source>
</evidence>
<evidence type="ECO:0000256" key="2">
    <source>
        <dbReference type="ARBA" id="ARBA00022670"/>
    </source>
</evidence>
<organism evidence="5 6">
    <name type="scientific">Alistipes finegoldii (strain DSM 17242 / JCM 16770 / CCUG 46020 / CIP 107999 / KCTC 15236 / AHN 2437)</name>
    <dbReference type="NCBI Taxonomy" id="679935"/>
    <lineage>
        <taxon>Bacteria</taxon>
        <taxon>Pseudomonadati</taxon>
        <taxon>Bacteroidota</taxon>
        <taxon>Bacteroidia</taxon>
        <taxon>Bacteroidales</taxon>
        <taxon>Rikenellaceae</taxon>
        <taxon>Alistipes</taxon>
    </lineage>
</organism>
<evidence type="ECO:0000313" key="5">
    <source>
        <dbReference type="EMBL" id="AFL77156.1"/>
    </source>
</evidence>
<accession>I3YJI8</accession>
<dbReference type="HOGENOM" id="CLU_073787_0_0_10"/>
<keyword evidence="3" id="KW-0378">Hydrolase</keyword>
<dbReference type="KEGG" id="afd:Alfi_0781"/>
<dbReference type="RefSeq" id="WP_014774840.1">
    <property type="nucleotide sequence ID" value="NC_018011.1"/>
</dbReference>
<gene>
    <name evidence="5" type="ordered locus">Alfi_0781</name>
</gene>
<dbReference type="AlphaFoldDB" id="I3YJI8"/>
<dbReference type="InterPro" id="IPR054613">
    <property type="entry name" value="Peptidase_S78_dom"/>
</dbReference>
<dbReference type="Pfam" id="PF04586">
    <property type="entry name" value="Peptidase_S78"/>
    <property type="match status" value="1"/>
</dbReference>
<evidence type="ECO:0000256" key="3">
    <source>
        <dbReference type="ARBA" id="ARBA00022801"/>
    </source>
</evidence>
<keyword evidence="1" id="KW-1188">Viral release from host cell</keyword>
<reference evidence="6" key="1">
    <citation type="journal article" date="2013" name="Stand. Genomic Sci.">
        <title>Complete genome sequence of the bile-resistant pigment-producing anaerobe Alistipes finegoldii type strain (AHN2437(T)).</title>
        <authorList>
            <person name="Mavromatis K."/>
            <person name="Stackebrandt E."/>
            <person name="Munk C."/>
            <person name="Lapidus A."/>
            <person name="Nolan M."/>
            <person name="Lucas S."/>
            <person name="Hammon N."/>
            <person name="Deshpande S."/>
            <person name="Cheng J.F."/>
            <person name="Tapia R."/>
            <person name="Goodwin L.A."/>
            <person name="Pitluck S."/>
            <person name="Liolios K."/>
            <person name="Pagani I."/>
            <person name="Ivanova N."/>
            <person name="Mikhailova N."/>
            <person name="Huntemann M."/>
            <person name="Pati A."/>
            <person name="Chen A."/>
            <person name="Palaniappan K."/>
            <person name="Land M."/>
            <person name="Hauser L."/>
            <person name="Rohde M."/>
            <person name="Gronow S."/>
            <person name="Goker M."/>
            <person name="Detter J.C."/>
            <person name="Bristow J."/>
            <person name="Eisen J.A."/>
            <person name="Markowitz V."/>
            <person name="Hugenholtz P."/>
            <person name="Kyrpides N.C."/>
            <person name="Klenk H.P."/>
            <person name="Woyke T."/>
        </authorList>
    </citation>
    <scope>NUCLEOTIDE SEQUENCE</scope>
    <source>
        <strain evidence="6">DSM 17242 / JCM 16770 / AHN 2437 / CCUG 46020 / CIP 107999</strain>
    </source>
</reference>
<proteinExistence type="predicted"/>
<dbReference type="PATRIC" id="fig|679935.3.peg.726"/>
<protein>
    <submittedName>
        <fullName evidence="5">Caudovirus prohead protease</fullName>
    </submittedName>
</protein>
<name>I3YJI8_ALIFI</name>
<dbReference type="EMBL" id="CP003274">
    <property type="protein sequence ID" value="AFL77156.1"/>
    <property type="molecule type" value="Genomic_DNA"/>
</dbReference>
<dbReference type="GO" id="GO:0006508">
    <property type="term" value="P:proteolysis"/>
    <property type="evidence" value="ECO:0007669"/>
    <property type="project" value="UniProtKB-KW"/>
</dbReference>
<feature type="domain" description="Prohead serine protease" evidence="4">
    <location>
        <begin position="16"/>
        <end position="131"/>
    </location>
</feature>
<dbReference type="GO" id="GO:0008233">
    <property type="term" value="F:peptidase activity"/>
    <property type="evidence" value="ECO:0007669"/>
    <property type="project" value="UniProtKB-KW"/>
</dbReference>
<sequence>MAREAVITSNSVNAYGTRVLTEGLDISQYEKNPIVLYMHKRGIPIGTMNDLRVENDRLFGTPQIDGDTDEEKVIAAKWERGTLRMLSAGIEILEWSDDPQNVVQGQTRPTVTRSKLVEVSIVDVGANDDALQVRLYSGGKLLTLAQGEDNDLLPLLKPDNDDKPQNKIFQMNEILMLLGLPTTATEADAATAIRALKTENETLTLARITDAVTAAKDNRQITEAQMPKMIELGKKAGIDTLRDTLAMMTPASKPMDFIDGGKPQGGNMTLSWDKMSDEQKIELREQNRSEYIRLYKAHYGFAPNFTNSLK</sequence>
<dbReference type="STRING" id="679935.Alfi_0781"/>
<keyword evidence="2 5" id="KW-0645">Protease</keyword>
<evidence type="ECO:0000256" key="1">
    <source>
        <dbReference type="ARBA" id="ARBA00022612"/>
    </source>
</evidence>